<dbReference type="PANTHER" id="PTHR35901:SF1">
    <property type="entry name" value="EXONUCLEASE VAPC9"/>
    <property type="match status" value="1"/>
</dbReference>
<feature type="domain" description="PIN" evidence="2">
    <location>
        <begin position="8"/>
        <end position="127"/>
    </location>
</feature>
<dbReference type="InterPro" id="IPR044153">
    <property type="entry name" value="PIN_Pae0151-like"/>
</dbReference>
<dbReference type="EMBL" id="AP018203">
    <property type="protein sequence ID" value="BAY56493.1"/>
    <property type="molecule type" value="Genomic_DNA"/>
</dbReference>
<dbReference type="Gene3D" id="3.40.50.1010">
    <property type="entry name" value="5'-nuclease"/>
    <property type="match status" value="1"/>
</dbReference>
<proteinExistence type="predicted"/>
<keyword evidence="1" id="KW-0460">Magnesium</keyword>
<evidence type="ECO:0000313" key="3">
    <source>
        <dbReference type="EMBL" id="BAY56493.1"/>
    </source>
</evidence>
<dbReference type="Pfam" id="PF01850">
    <property type="entry name" value="PIN"/>
    <property type="match status" value="1"/>
</dbReference>
<dbReference type="CDD" id="cd09873">
    <property type="entry name" value="PIN_Pae0151-like"/>
    <property type="match status" value="1"/>
</dbReference>
<dbReference type="PANTHER" id="PTHR35901">
    <property type="entry name" value="RIBONUCLEASE VAPC3"/>
    <property type="match status" value="1"/>
</dbReference>
<dbReference type="InterPro" id="IPR002716">
    <property type="entry name" value="PIN_dom"/>
</dbReference>
<evidence type="ECO:0000259" key="2">
    <source>
        <dbReference type="Pfam" id="PF01850"/>
    </source>
</evidence>
<dbReference type="Proteomes" id="UP000217895">
    <property type="component" value="Chromosome"/>
</dbReference>
<accession>A0A1Z4JIK7</accession>
<sequence>MTVSLRCVIDTNVCIKQFIADPLTPKVNQLFDHLSNPLTEFFISDLFYIECANVLWKYVRANLYTATQVKADLASLKALRLQVASTQNLMEEAVEIGLNYGISAYDGSYVALSRLVSAPFLTLDNRLVNSLSSSGFDVRLFTNFPIPALPDL</sequence>
<gene>
    <name evidence="3" type="ORF">NIES2135_33270</name>
</gene>
<keyword evidence="4" id="KW-1185">Reference proteome</keyword>
<dbReference type="InterPro" id="IPR029060">
    <property type="entry name" value="PIN-like_dom_sf"/>
</dbReference>
<organism evidence="3 4">
    <name type="scientific">Leptolyngbya boryana NIES-2135</name>
    <dbReference type="NCBI Taxonomy" id="1973484"/>
    <lineage>
        <taxon>Bacteria</taxon>
        <taxon>Bacillati</taxon>
        <taxon>Cyanobacteriota</taxon>
        <taxon>Cyanophyceae</taxon>
        <taxon>Leptolyngbyales</taxon>
        <taxon>Leptolyngbyaceae</taxon>
        <taxon>Leptolyngbya group</taxon>
        <taxon>Leptolyngbya</taxon>
    </lineage>
</organism>
<protein>
    <recommendedName>
        <fullName evidence="2">PIN domain-containing protein</fullName>
    </recommendedName>
</protein>
<dbReference type="SUPFAM" id="SSF88723">
    <property type="entry name" value="PIN domain-like"/>
    <property type="match status" value="1"/>
</dbReference>
<dbReference type="InterPro" id="IPR051619">
    <property type="entry name" value="TypeII_TA_RNase_PINc/VapC"/>
</dbReference>
<dbReference type="AlphaFoldDB" id="A0A1Z4JIK7"/>
<evidence type="ECO:0000313" key="4">
    <source>
        <dbReference type="Proteomes" id="UP000217895"/>
    </source>
</evidence>
<evidence type="ECO:0000256" key="1">
    <source>
        <dbReference type="ARBA" id="ARBA00022842"/>
    </source>
</evidence>
<reference evidence="3 4" key="1">
    <citation type="submission" date="2017-06" db="EMBL/GenBank/DDBJ databases">
        <title>Genome sequencing of cyanobaciteial culture collection at National Institute for Environmental Studies (NIES).</title>
        <authorList>
            <person name="Hirose Y."/>
            <person name="Shimura Y."/>
            <person name="Fujisawa T."/>
            <person name="Nakamura Y."/>
            <person name="Kawachi M."/>
        </authorList>
    </citation>
    <scope>NUCLEOTIDE SEQUENCE [LARGE SCALE GENOMIC DNA]</scope>
    <source>
        <strain evidence="3 4">NIES-2135</strain>
    </source>
</reference>
<name>A0A1Z4JIK7_LEPBY</name>